<dbReference type="WBParaSite" id="PTRK_0001177300.1">
    <property type="protein sequence ID" value="PTRK_0001177300.1"/>
    <property type="gene ID" value="PTRK_0001177300"/>
</dbReference>
<dbReference type="Proteomes" id="UP000038045">
    <property type="component" value="Unplaced"/>
</dbReference>
<evidence type="ECO:0000256" key="2">
    <source>
        <dbReference type="ARBA" id="ARBA00022692"/>
    </source>
</evidence>
<dbReference type="SUPFAM" id="SSF81464">
    <property type="entry name" value="Cytochrome c oxidase subunit II-like, transmembrane region"/>
    <property type="match status" value="1"/>
</dbReference>
<keyword evidence="5" id="KW-1133">Transmembrane helix</keyword>
<protein>
    <recommendedName>
        <fullName evidence="4">Cytochrome c oxidase polypeptide II</fullName>
    </recommendedName>
</protein>
<keyword evidence="2 5" id="KW-0812">Transmembrane</keyword>
<accession>A0A0N4ZTE4</accession>
<dbReference type="InterPro" id="IPR036257">
    <property type="entry name" value="Cyt_c_oxidase_su2_TM_sf"/>
</dbReference>
<organism evidence="6 7">
    <name type="scientific">Parastrongyloides trichosuri</name>
    <name type="common">Possum-specific nematode worm</name>
    <dbReference type="NCBI Taxonomy" id="131310"/>
    <lineage>
        <taxon>Eukaryota</taxon>
        <taxon>Metazoa</taxon>
        <taxon>Ecdysozoa</taxon>
        <taxon>Nematoda</taxon>
        <taxon>Chromadorea</taxon>
        <taxon>Rhabditida</taxon>
        <taxon>Tylenchina</taxon>
        <taxon>Panagrolaimomorpha</taxon>
        <taxon>Strongyloidoidea</taxon>
        <taxon>Strongyloididae</taxon>
        <taxon>Parastrongyloides</taxon>
    </lineage>
</organism>
<evidence type="ECO:0000256" key="4">
    <source>
        <dbReference type="ARBA" id="ARBA00031389"/>
    </source>
</evidence>
<name>A0A0N4ZTE4_PARTI</name>
<feature type="transmembrane region" description="Helical" evidence="5">
    <location>
        <begin position="74"/>
        <end position="97"/>
    </location>
</feature>
<sequence length="143" mass="17253">MVHTPIDSFRRIYPNRDEPLMSDMYMDEIFSHVSHGNPPYFHHLRTYPALSELSTNFSMQYNSLHYSRINSWDIIIFFTILISIFIIFLLAALTFIYKRYRKYRNIVPLINENQPIERIKKENIFQTEKGHTKFIDNNHGFFV</sequence>
<dbReference type="AlphaFoldDB" id="A0A0N4ZTE4"/>
<proteinExistence type="predicted"/>
<evidence type="ECO:0000313" key="6">
    <source>
        <dbReference type="Proteomes" id="UP000038045"/>
    </source>
</evidence>
<evidence type="ECO:0000256" key="3">
    <source>
        <dbReference type="ARBA" id="ARBA00023136"/>
    </source>
</evidence>
<evidence type="ECO:0000256" key="1">
    <source>
        <dbReference type="ARBA" id="ARBA00004370"/>
    </source>
</evidence>
<evidence type="ECO:0000256" key="5">
    <source>
        <dbReference type="SAM" id="Phobius"/>
    </source>
</evidence>
<keyword evidence="3 5" id="KW-0472">Membrane</keyword>
<keyword evidence="6" id="KW-1185">Reference proteome</keyword>
<dbReference type="GO" id="GO:0016020">
    <property type="term" value="C:membrane"/>
    <property type="evidence" value="ECO:0007669"/>
    <property type="project" value="UniProtKB-SubCell"/>
</dbReference>
<evidence type="ECO:0000313" key="7">
    <source>
        <dbReference type="WBParaSite" id="PTRK_0001177300.1"/>
    </source>
</evidence>
<reference evidence="7" key="1">
    <citation type="submission" date="2017-02" db="UniProtKB">
        <authorList>
            <consortium name="WormBaseParasite"/>
        </authorList>
    </citation>
    <scope>IDENTIFICATION</scope>
</reference>
<comment type="subcellular location">
    <subcellularLocation>
        <location evidence="1">Membrane</location>
    </subcellularLocation>
</comment>